<proteinExistence type="predicted"/>
<dbReference type="GO" id="GO:0008168">
    <property type="term" value="F:methyltransferase activity"/>
    <property type="evidence" value="ECO:0007669"/>
    <property type="project" value="UniProtKB-KW"/>
</dbReference>
<accession>A0A8S5TJZ4</accession>
<keyword evidence="1" id="KW-0489">Methyltransferase</keyword>
<dbReference type="Gene3D" id="3.40.50.150">
    <property type="entry name" value="Vaccinia Virus protein VP39"/>
    <property type="match status" value="1"/>
</dbReference>
<organism evidence="1">
    <name type="scientific">Siphoviridae sp. ctvI513</name>
    <dbReference type="NCBI Taxonomy" id="2827965"/>
    <lineage>
        <taxon>Viruses</taxon>
        <taxon>Duplodnaviria</taxon>
        <taxon>Heunggongvirae</taxon>
        <taxon>Uroviricota</taxon>
        <taxon>Caudoviricetes</taxon>
    </lineage>
</organism>
<name>A0A8S5TJZ4_9CAUD</name>
<dbReference type="EMBL" id="BK032839">
    <property type="protein sequence ID" value="DAF63379.1"/>
    <property type="molecule type" value="Genomic_DNA"/>
</dbReference>
<protein>
    <submittedName>
        <fullName evidence="1">N-6 DNA Methylase</fullName>
    </submittedName>
</protein>
<evidence type="ECO:0000313" key="1">
    <source>
        <dbReference type="EMBL" id="DAF63379.1"/>
    </source>
</evidence>
<keyword evidence="1" id="KW-0808">Transferase</keyword>
<sequence length="264" mass="30459">MGTLIDFSEPLLRTFLPVLLQDHTTGKNIIWATDPPPELGVGFADEITLEQLDKVQLVPRVQKRLADQKKRTSKKAEVFTPTWVCKKMTDVAEKDLVDNGWRKYINKTCLEVTCGEAPFLTSRYDTTTGQMIAVPDRIGLLDRKLNVLAEQFNDYDMWMCWAISAYASTYGYEWQGDNLLLARCNLFLTLIENFRYRFDAKRLEIGCMPMFLDCIAETISWNVWQMDGLKKTVPGTDIPCKIKDWKAYKEILFKDVGEEKNEIS</sequence>
<reference evidence="1" key="1">
    <citation type="journal article" date="2021" name="Proc. Natl. Acad. Sci. U.S.A.">
        <title>A Catalog of Tens of Thousands of Viruses from Human Metagenomes Reveals Hidden Associations with Chronic Diseases.</title>
        <authorList>
            <person name="Tisza M.J."/>
            <person name="Buck C.B."/>
        </authorList>
    </citation>
    <scope>NUCLEOTIDE SEQUENCE</scope>
    <source>
        <strain evidence="1">CtvI513</strain>
    </source>
</reference>
<dbReference type="GO" id="GO:0032259">
    <property type="term" value="P:methylation"/>
    <property type="evidence" value="ECO:0007669"/>
    <property type="project" value="UniProtKB-KW"/>
</dbReference>
<dbReference type="InterPro" id="IPR029063">
    <property type="entry name" value="SAM-dependent_MTases_sf"/>
</dbReference>
<dbReference type="SUPFAM" id="SSF53335">
    <property type="entry name" value="S-adenosyl-L-methionine-dependent methyltransferases"/>
    <property type="match status" value="1"/>
</dbReference>